<sequence length="134" mass="14128">MTLTDILDATVATAAPTTPVGDVTAAMRKNSLELVAVLDEQRPLGLLTPADIGRAYVADESLDEKTASEVLSADLVTVRESEDLSALVAHLADANARRAAVVDDAGDFVGVVRLEDALVQYGEDLTRILSMFDG</sequence>
<keyword evidence="1 2" id="KW-0129">CBS domain</keyword>
<dbReference type="InterPro" id="IPR046342">
    <property type="entry name" value="CBS_dom_sf"/>
</dbReference>
<dbReference type="AlphaFoldDB" id="A0A0W1R787"/>
<evidence type="ECO:0000256" key="2">
    <source>
        <dbReference type="PROSITE-ProRule" id="PRU00703"/>
    </source>
</evidence>
<reference evidence="4 5" key="1">
    <citation type="submission" date="2015-12" db="EMBL/GenBank/DDBJ databases">
        <title>Haloprofundus marisrubri gen. nov., sp. nov., an extremely halophilic archaeon isolated from the Discovery deep brine-seawater interface in the Red Sea.</title>
        <authorList>
            <person name="Zhang G."/>
            <person name="Stingl U."/>
            <person name="Rashid M."/>
        </authorList>
    </citation>
    <scope>NUCLEOTIDE SEQUENCE [LARGE SCALE GENOMIC DNA]</scope>
    <source>
        <strain evidence="4 5">SB9</strain>
    </source>
</reference>
<dbReference type="EMBL" id="LOPU01000029">
    <property type="protein sequence ID" value="KTG08757.1"/>
    <property type="molecule type" value="Genomic_DNA"/>
</dbReference>
<dbReference type="RefSeq" id="WP_058581909.1">
    <property type="nucleotide sequence ID" value="NZ_LOPU01000029.1"/>
</dbReference>
<evidence type="ECO:0000313" key="5">
    <source>
        <dbReference type="Proteomes" id="UP000054387"/>
    </source>
</evidence>
<dbReference type="PROSITE" id="PS51371">
    <property type="entry name" value="CBS"/>
    <property type="match status" value="2"/>
</dbReference>
<dbReference type="Gene3D" id="3.10.580.10">
    <property type="entry name" value="CBS-domain"/>
    <property type="match status" value="1"/>
</dbReference>
<dbReference type="CDD" id="cd02205">
    <property type="entry name" value="CBS_pair_SF"/>
    <property type="match status" value="1"/>
</dbReference>
<dbReference type="SMART" id="SM00116">
    <property type="entry name" value="CBS"/>
    <property type="match status" value="2"/>
</dbReference>
<dbReference type="PANTHER" id="PTHR43080">
    <property type="entry name" value="CBS DOMAIN-CONTAINING PROTEIN CBSX3, MITOCHONDRIAL"/>
    <property type="match status" value="1"/>
</dbReference>
<evidence type="ECO:0000313" key="4">
    <source>
        <dbReference type="EMBL" id="KTG08757.1"/>
    </source>
</evidence>
<evidence type="ECO:0000256" key="1">
    <source>
        <dbReference type="ARBA" id="ARBA00023122"/>
    </source>
</evidence>
<keyword evidence="5" id="KW-1185">Reference proteome</keyword>
<feature type="domain" description="CBS" evidence="3">
    <location>
        <begin position="71"/>
        <end position="127"/>
    </location>
</feature>
<dbReference type="InterPro" id="IPR000644">
    <property type="entry name" value="CBS_dom"/>
</dbReference>
<dbReference type="OrthoDB" id="308096at2157"/>
<dbReference type="SUPFAM" id="SSF54631">
    <property type="entry name" value="CBS-domain pair"/>
    <property type="match status" value="1"/>
</dbReference>
<accession>A0A0W1R787</accession>
<evidence type="ECO:0000259" key="3">
    <source>
        <dbReference type="PROSITE" id="PS51371"/>
    </source>
</evidence>
<name>A0A0W1R787_9EURY</name>
<dbReference type="STRING" id="1514971.AUR64_13090"/>
<organism evidence="4 5">
    <name type="scientific">Haloprofundus marisrubri</name>
    <dbReference type="NCBI Taxonomy" id="1514971"/>
    <lineage>
        <taxon>Archaea</taxon>
        <taxon>Methanobacteriati</taxon>
        <taxon>Methanobacteriota</taxon>
        <taxon>Stenosarchaea group</taxon>
        <taxon>Halobacteria</taxon>
        <taxon>Halobacteriales</taxon>
        <taxon>Haloferacaceae</taxon>
        <taxon>Haloprofundus</taxon>
    </lineage>
</organism>
<dbReference type="PANTHER" id="PTHR43080:SF2">
    <property type="entry name" value="CBS DOMAIN-CONTAINING PROTEIN"/>
    <property type="match status" value="1"/>
</dbReference>
<dbReference type="InterPro" id="IPR051257">
    <property type="entry name" value="Diverse_CBS-Domain"/>
</dbReference>
<dbReference type="Proteomes" id="UP000054387">
    <property type="component" value="Unassembled WGS sequence"/>
</dbReference>
<feature type="domain" description="CBS" evidence="3">
    <location>
        <begin position="7"/>
        <end position="64"/>
    </location>
</feature>
<proteinExistence type="predicted"/>
<gene>
    <name evidence="4" type="ORF">AUR64_13090</name>
</gene>
<comment type="caution">
    <text evidence="4">The sequence shown here is derived from an EMBL/GenBank/DDBJ whole genome shotgun (WGS) entry which is preliminary data.</text>
</comment>
<protein>
    <recommendedName>
        <fullName evidence="3">CBS domain-containing protein</fullName>
    </recommendedName>
</protein>
<dbReference type="Pfam" id="PF00571">
    <property type="entry name" value="CBS"/>
    <property type="match status" value="2"/>
</dbReference>